<comment type="caution">
    <text evidence="1">The sequence shown here is derived from an EMBL/GenBank/DDBJ whole genome shotgun (WGS) entry which is preliminary data.</text>
</comment>
<keyword evidence="2" id="KW-1185">Reference proteome</keyword>
<dbReference type="EMBL" id="JAGJWX010000003">
    <property type="protein sequence ID" value="MBP2856801.1"/>
    <property type="molecule type" value="Genomic_DNA"/>
</dbReference>
<proteinExistence type="predicted"/>
<dbReference type="Proteomes" id="UP000810130">
    <property type="component" value="Unassembled WGS sequence"/>
</dbReference>
<protein>
    <submittedName>
        <fullName evidence="1">Uncharacterized protein</fullName>
    </submittedName>
</protein>
<dbReference type="RefSeq" id="WP_210174350.1">
    <property type="nucleotide sequence ID" value="NZ_JAGJWX010000003.1"/>
</dbReference>
<organism evidence="1 2">
    <name type="scientific">Dickeya oryzae</name>
    <dbReference type="NCBI Taxonomy" id="1240404"/>
    <lineage>
        <taxon>Bacteria</taxon>
        <taxon>Pseudomonadati</taxon>
        <taxon>Pseudomonadota</taxon>
        <taxon>Gammaproteobacteria</taxon>
        <taxon>Enterobacterales</taxon>
        <taxon>Pectobacteriaceae</taxon>
        <taxon>Dickeya</taxon>
    </lineage>
</organism>
<evidence type="ECO:0000313" key="2">
    <source>
        <dbReference type="Proteomes" id="UP000810130"/>
    </source>
</evidence>
<evidence type="ECO:0000313" key="1">
    <source>
        <dbReference type="EMBL" id="MBP2856801.1"/>
    </source>
</evidence>
<accession>A0ABS5B8P2</accession>
<sequence>MELSFLPPVTEIKVISSLWAEGLGVRTVNELLNSGKWVLLSTASGIDNDGRPMHEWVMGKLLNWTDPSEEVL</sequence>
<reference evidence="1 2" key="1">
    <citation type="submission" date="2021-04" db="EMBL/GenBank/DDBJ databases">
        <title>Genomic and host-range diversity within the Dickeya zeae complex, identification of D. zeae and D. oryzae members, proposal of two novel subspecies D. zeae subsp. zeae subsp. nov. and D. zeae subsp. dombae subsp. nov.</title>
        <authorList>
            <person name="Van Gijsegem F."/>
            <person name="Hugouvieux-Cotte-Pattat N."/>
        </authorList>
    </citation>
    <scope>NUCLEOTIDE SEQUENCE [LARGE SCALE GENOMIC DNA]</scope>
    <source>
        <strain evidence="1 2">FVG03</strain>
    </source>
</reference>
<gene>
    <name evidence="1" type="ORF">J8657_04230</name>
</gene>
<name>A0ABS5B8P2_9GAMM</name>